<evidence type="ECO:0000313" key="1">
    <source>
        <dbReference type="EMBL" id="CAA9444559.1"/>
    </source>
</evidence>
<accession>A0A6J4QN00</accession>
<reference evidence="1" key="1">
    <citation type="submission" date="2020-02" db="EMBL/GenBank/DDBJ databases">
        <authorList>
            <person name="Meier V. D."/>
        </authorList>
    </citation>
    <scope>NUCLEOTIDE SEQUENCE</scope>
    <source>
        <strain evidence="1">AVDCRST_MAG14</strain>
    </source>
</reference>
<sequence>MKREQVINRDPEILGGTPVFDGTRVPVQTLIDYLKAGESVDDFLDGFPSVSREQAEAFLQLALNSALAEGDARTA</sequence>
<name>A0A6J4QN00_9ACTN</name>
<organism evidence="1">
    <name type="scientific">uncultured Rubrobacteraceae bacterium</name>
    <dbReference type="NCBI Taxonomy" id="349277"/>
    <lineage>
        <taxon>Bacteria</taxon>
        <taxon>Bacillati</taxon>
        <taxon>Actinomycetota</taxon>
        <taxon>Rubrobacteria</taxon>
        <taxon>Rubrobacterales</taxon>
        <taxon>Rubrobacteraceae</taxon>
        <taxon>environmental samples</taxon>
    </lineage>
</organism>
<dbReference type="InterPro" id="IPR007367">
    <property type="entry name" value="DUF433"/>
</dbReference>
<protein>
    <recommendedName>
        <fullName evidence="2">DUF433 domain-containing protein</fullName>
    </recommendedName>
</protein>
<dbReference type="InterPro" id="IPR009057">
    <property type="entry name" value="Homeodomain-like_sf"/>
</dbReference>
<evidence type="ECO:0008006" key="2">
    <source>
        <dbReference type="Google" id="ProtNLM"/>
    </source>
</evidence>
<dbReference type="AlphaFoldDB" id="A0A6J4QN00"/>
<proteinExistence type="predicted"/>
<gene>
    <name evidence="1" type="ORF">AVDCRST_MAG14-269</name>
</gene>
<dbReference type="SUPFAM" id="SSF46689">
    <property type="entry name" value="Homeodomain-like"/>
    <property type="match status" value="1"/>
</dbReference>
<dbReference type="PANTHER" id="PTHR34849">
    <property type="entry name" value="SSL5025 PROTEIN"/>
    <property type="match status" value="1"/>
</dbReference>
<dbReference type="PANTHER" id="PTHR34849:SF3">
    <property type="entry name" value="SSR2962 PROTEIN"/>
    <property type="match status" value="1"/>
</dbReference>
<dbReference type="InterPro" id="IPR036388">
    <property type="entry name" value="WH-like_DNA-bd_sf"/>
</dbReference>
<dbReference type="Pfam" id="PF04255">
    <property type="entry name" value="DUF433"/>
    <property type="match status" value="1"/>
</dbReference>
<dbReference type="EMBL" id="CADCVG010000012">
    <property type="protein sequence ID" value="CAA9444559.1"/>
    <property type="molecule type" value="Genomic_DNA"/>
</dbReference>
<dbReference type="Gene3D" id="1.10.10.10">
    <property type="entry name" value="Winged helix-like DNA-binding domain superfamily/Winged helix DNA-binding domain"/>
    <property type="match status" value="1"/>
</dbReference>